<organism evidence="2 3">
    <name type="scientific">Cladophialophora chaetospira</name>
    <dbReference type="NCBI Taxonomy" id="386627"/>
    <lineage>
        <taxon>Eukaryota</taxon>
        <taxon>Fungi</taxon>
        <taxon>Dikarya</taxon>
        <taxon>Ascomycota</taxon>
        <taxon>Pezizomycotina</taxon>
        <taxon>Eurotiomycetes</taxon>
        <taxon>Chaetothyriomycetidae</taxon>
        <taxon>Chaetothyriales</taxon>
        <taxon>Herpotrichiellaceae</taxon>
        <taxon>Cladophialophora</taxon>
    </lineage>
</organism>
<feature type="transmembrane region" description="Helical" evidence="1">
    <location>
        <begin position="152"/>
        <end position="174"/>
    </location>
</feature>
<evidence type="ECO:0000313" key="2">
    <source>
        <dbReference type="EMBL" id="KAJ9603050.1"/>
    </source>
</evidence>
<keyword evidence="3" id="KW-1185">Reference proteome</keyword>
<keyword evidence="1" id="KW-1133">Transmembrane helix</keyword>
<dbReference type="EMBL" id="JAPDRK010000023">
    <property type="protein sequence ID" value="KAJ9603050.1"/>
    <property type="molecule type" value="Genomic_DNA"/>
</dbReference>
<evidence type="ECO:0000313" key="3">
    <source>
        <dbReference type="Proteomes" id="UP001172673"/>
    </source>
</evidence>
<evidence type="ECO:0000256" key="1">
    <source>
        <dbReference type="SAM" id="Phobius"/>
    </source>
</evidence>
<gene>
    <name evidence="2" type="ORF">H2200_012345</name>
</gene>
<accession>A0AA39CCD5</accession>
<dbReference type="AlphaFoldDB" id="A0AA39CCD5"/>
<feature type="transmembrane region" description="Helical" evidence="1">
    <location>
        <begin position="65"/>
        <end position="90"/>
    </location>
</feature>
<sequence>MADHFEEERPAHDTADYTRKGIYISIGVSLVVALAAIGLSVATFAGQLADTGLAANSIVGELLPLAFNIVVAVLTDILSFAHSVSLRWALYKEDRLHYNSNLRLFTSTKQCASNRWPANLLSATFLITSYTAANAALFVYKREAGEKYISLNAVAFMALGISLIGQIIIALWSLHKSEQWVHSWSANPLNTALAFLNKGESYRVLGRGMMSVHDYHAGIKPGPVQPRKKQGNMIKAYPHVGLLLWIVGLALLLDLTFAGIVCKLTFQQHPDASLAFVQNTNTGPANSYSSSFHFNMPPDWSPYMTQLVMFLMGMMLQACITLTLHCAELLINVHRDECTWRSAYIATGKGAEIDTNPVVSAFSSWSWIALFCIKPVAQWLFGTASLSLGQRGAGDGLVWFNSVPLFVLAGVLVLILAHLSFLALRSPKGPQPATFGHIQTLVNLIDDWGSDIKSRLYWGEKVRHEYGVHVVGTSANRMRVKALDMTQDYW</sequence>
<name>A0AA39CCD5_9EURO</name>
<keyword evidence="1" id="KW-0812">Transmembrane</keyword>
<dbReference type="Proteomes" id="UP001172673">
    <property type="component" value="Unassembled WGS sequence"/>
</dbReference>
<feature type="transmembrane region" description="Helical" evidence="1">
    <location>
        <begin position="118"/>
        <end position="140"/>
    </location>
</feature>
<reference evidence="2" key="1">
    <citation type="submission" date="2022-10" db="EMBL/GenBank/DDBJ databases">
        <title>Culturing micro-colonial fungi from biological soil crusts in the Mojave desert and describing Neophaeococcomyces mojavensis, and introducing the new genera and species Taxawa tesnikishii.</title>
        <authorList>
            <person name="Kurbessoian T."/>
            <person name="Stajich J.E."/>
        </authorList>
    </citation>
    <scope>NUCLEOTIDE SEQUENCE</scope>
    <source>
        <strain evidence="2">TK_41</strain>
    </source>
</reference>
<feature type="transmembrane region" description="Helical" evidence="1">
    <location>
        <begin position="307"/>
        <end position="331"/>
    </location>
</feature>
<keyword evidence="1" id="KW-0472">Membrane</keyword>
<comment type="caution">
    <text evidence="2">The sequence shown here is derived from an EMBL/GenBank/DDBJ whole genome shotgun (WGS) entry which is preliminary data.</text>
</comment>
<proteinExistence type="predicted"/>
<feature type="transmembrane region" description="Helical" evidence="1">
    <location>
        <begin position="397"/>
        <end position="424"/>
    </location>
</feature>
<feature type="transmembrane region" description="Helical" evidence="1">
    <location>
        <begin position="21"/>
        <end position="45"/>
    </location>
</feature>
<protein>
    <submittedName>
        <fullName evidence="2">Uncharacterized protein</fullName>
    </submittedName>
</protein>
<feature type="transmembrane region" description="Helical" evidence="1">
    <location>
        <begin position="236"/>
        <end position="261"/>
    </location>
</feature>